<dbReference type="InterPro" id="IPR001387">
    <property type="entry name" value="Cro/C1-type_HTH"/>
</dbReference>
<evidence type="ECO:0000259" key="1">
    <source>
        <dbReference type="PROSITE" id="PS50943"/>
    </source>
</evidence>
<dbReference type="Proteomes" id="UP000279336">
    <property type="component" value="Unassembled WGS sequence"/>
</dbReference>
<dbReference type="SUPFAM" id="SSF47413">
    <property type="entry name" value="lambda repressor-like DNA-binding domains"/>
    <property type="match status" value="1"/>
</dbReference>
<dbReference type="OrthoDB" id="5149062at2"/>
<dbReference type="CDD" id="cd00093">
    <property type="entry name" value="HTH_XRE"/>
    <property type="match status" value="1"/>
</dbReference>
<dbReference type="PROSITE" id="PS50943">
    <property type="entry name" value="HTH_CROC1"/>
    <property type="match status" value="1"/>
</dbReference>
<dbReference type="InterPro" id="IPR010982">
    <property type="entry name" value="Lambda_DNA-bd_dom_sf"/>
</dbReference>
<evidence type="ECO:0000313" key="2">
    <source>
        <dbReference type="EMBL" id="RLP12228.1"/>
    </source>
</evidence>
<feature type="domain" description="HTH cro/C1-type" evidence="1">
    <location>
        <begin position="26"/>
        <end position="81"/>
    </location>
</feature>
<dbReference type="EMBL" id="RCIW01000003">
    <property type="protein sequence ID" value="RLP12228.1"/>
    <property type="molecule type" value="Genomic_DNA"/>
</dbReference>
<dbReference type="SMART" id="SM00530">
    <property type="entry name" value="HTH_XRE"/>
    <property type="match status" value="1"/>
</dbReference>
<proteinExistence type="predicted"/>
<protein>
    <submittedName>
        <fullName evidence="2">XRE family transcriptional regulator</fullName>
    </submittedName>
</protein>
<organism evidence="2 3">
    <name type="scientific">Propionibacterium australiense</name>
    <dbReference type="NCBI Taxonomy" id="119981"/>
    <lineage>
        <taxon>Bacteria</taxon>
        <taxon>Bacillati</taxon>
        <taxon>Actinomycetota</taxon>
        <taxon>Actinomycetes</taxon>
        <taxon>Propionibacteriales</taxon>
        <taxon>Propionibacteriaceae</taxon>
        <taxon>Propionibacterium</taxon>
    </lineage>
</organism>
<reference evidence="2 3" key="1">
    <citation type="submission" date="2018-10" db="EMBL/GenBank/DDBJ databases">
        <title>Propionibacterium australiense Genome Sequencing and Assembly.</title>
        <authorList>
            <person name="Bernier A.-M."/>
            <person name="Bernard K."/>
        </authorList>
    </citation>
    <scope>NUCLEOTIDE SEQUENCE [LARGE SCALE GENOMIC DNA]</scope>
    <source>
        <strain evidence="2 3">NML98A078</strain>
    </source>
</reference>
<dbReference type="AlphaFoldDB" id="A0A8B3FLA0"/>
<dbReference type="Pfam" id="PF01381">
    <property type="entry name" value="HTH_3"/>
    <property type="match status" value="1"/>
</dbReference>
<evidence type="ECO:0000313" key="3">
    <source>
        <dbReference type="Proteomes" id="UP000279336"/>
    </source>
</evidence>
<dbReference type="GO" id="GO:0003677">
    <property type="term" value="F:DNA binding"/>
    <property type="evidence" value="ECO:0007669"/>
    <property type="project" value="InterPro"/>
</dbReference>
<name>A0A8B3FLA0_9ACTN</name>
<dbReference type="Gene3D" id="1.10.260.40">
    <property type="entry name" value="lambda repressor-like DNA-binding domains"/>
    <property type="match status" value="1"/>
</dbReference>
<comment type="caution">
    <text evidence="2">The sequence shown here is derived from an EMBL/GenBank/DDBJ whole genome shotgun (WGS) entry which is preliminary data.</text>
</comment>
<sequence>MRYCLPSEGALMGGGPDLRLVSPSALAAYMSYRGLSVRELAAKTGVNRSTIGHLRSGKRSGCEPRAAKRISKALDVPCEALFVDLNAQRVARKNARHEAA</sequence>
<accession>A0A8B3FLA0</accession>
<gene>
    <name evidence="2" type="ORF">D7U36_02930</name>
</gene>